<evidence type="ECO:0000313" key="2">
    <source>
        <dbReference type="EMBL" id="AKV69942.1"/>
    </source>
</evidence>
<dbReference type="InterPro" id="IPR038717">
    <property type="entry name" value="Tc1-like_DDE_dom"/>
</dbReference>
<gene>
    <name evidence="2" type="ORF">VL20_5083</name>
</gene>
<dbReference type="NCBIfam" id="NF033545">
    <property type="entry name" value="transpos_IS630"/>
    <property type="match status" value="1"/>
</dbReference>
<dbReference type="KEGG" id="mpk:VL20_5083"/>
<dbReference type="InterPro" id="IPR047655">
    <property type="entry name" value="Transpos_IS630-like"/>
</dbReference>
<protein>
    <submittedName>
        <fullName evidence="2">Mobile element protein</fullName>
    </submittedName>
</protein>
<dbReference type="EMBL" id="CP011339">
    <property type="protein sequence ID" value="AKV69942.1"/>
    <property type="molecule type" value="Genomic_DNA"/>
</dbReference>
<dbReference type="AlphaFoldDB" id="A0A0K1S723"/>
<organism evidence="2 3">
    <name type="scientific">Microcystis panniformis FACHB-1757</name>
    <dbReference type="NCBI Taxonomy" id="1638788"/>
    <lineage>
        <taxon>Bacteria</taxon>
        <taxon>Bacillati</taxon>
        <taxon>Cyanobacteriota</taxon>
        <taxon>Cyanophyceae</taxon>
        <taxon>Oscillatoriophycideae</taxon>
        <taxon>Chroococcales</taxon>
        <taxon>Microcystaceae</taxon>
        <taxon>Microcystis</taxon>
    </lineage>
</organism>
<reference evidence="2 3" key="1">
    <citation type="journal article" date="2016" name="Stand. Genomic Sci.">
        <title>Complete genome sequence and genomic characterization of Microcystis panniformis FACHB 1757 by third-generation sequencing.</title>
        <authorList>
            <person name="Zhang J.Y."/>
            <person name="Guan R."/>
            <person name="Zhang H.J."/>
            <person name="Li H."/>
            <person name="Xiao P."/>
            <person name="Yu G.L."/>
            <person name="Du L."/>
            <person name="Cao D.M."/>
            <person name="Zhu B.C."/>
            <person name="Li R.H."/>
            <person name="Lu Z.H."/>
        </authorList>
    </citation>
    <scope>NUCLEOTIDE SEQUENCE [LARGE SCALE GENOMIC DNA]</scope>
    <source>
        <strain evidence="2 3">FACHB-1757</strain>
    </source>
</reference>
<dbReference type="PATRIC" id="fig|1638788.3.peg.5126"/>
<dbReference type="GO" id="GO:0003676">
    <property type="term" value="F:nucleic acid binding"/>
    <property type="evidence" value="ECO:0007669"/>
    <property type="project" value="InterPro"/>
</dbReference>
<feature type="domain" description="Tc1-like transposase DDE" evidence="1">
    <location>
        <begin position="5"/>
        <end position="131"/>
    </location>
</feature>
<dbReference type="Gene3D" id="3.30.420.10">
    <property type="entry name" value="Ribonuclease H-like superfamily/Ribonuclease H"/>
    <property type="match status" value="1"/>
</dbReference>
<evidence type="ECO:0000313" key="3">
    <source>
        <dbReference type="Proteomes" id="UP000068167"/>
    </source>
</evidence>
<accession>A0A0K1S723</accession>
<dbReference type="Proteomes" id="UP000068167">
    <property type="component" value="Chromosome"/>
</dbReference>
<proteinExistence type="predicted"/>
<keyword evidence="3" id="KW-1185">Reference proteome</keyword>
<sequence length="162" mass="19144">MNGQRKRGRVNVMGALRYNDKKRVCFMIKKGNSETFHEQLKKLHEEIRQEWINLGNLPEDFREKGPKIIIILDNASYHKKKDVIEQVEKELPNIRLEFLPAYSPDYNLIELLWHSAKEYIANREFENKEELEKVVNQLLNEGGLIIKWSRKLKNKGNAVNVT</sequence>
<name>A0A0K1S723_9CHRO</name>
<evidence type="ECO:0000259" key="1">
    <source>
        <dbReference type="Pfam" id="PF13358"/>
    </source>
</evidence>
<dbReference type="Pfam" id="PF13358">
    <property type="entry name" value="DDE_3"/>
    <property type="match status" value="1"/>
</dbReference>
<dbReference type="InterPro" id="IPR036397">
    <property type="entry name" value="RNaseH_sf"/>
</dbReference>